<keyword evidence="1" id="KW-0812">Transmembrane</keyword>
<dbReference type="InterPro" id="IPR002823">
    <property type="entry name" value="DUF112_TM"/>
</dbReference>
<feature type="transmembrane region" description="Helical" evidence="1">
    <location>
        <begin position="260"/>
        <end position="277"/>
    </location>
</feature>
<keyword evidence="1" id="KW-1133">Transmembrane helix</keyword>
<name>A0A382IL43_9ZZZZ</name>
<keyword evidence="1" id="KW-0472">Membrane</keyword>
<protein>
    <recommendedName>
        <fullName evidence="2">DUF112 domain-containing protein</fullName>
    </recommendedName>
</protein>
<feature type="transmembrane region" description="Helical" evidence="1">
    <location>
        <begin position="352"/>
        <end position="374"/>
    </location>
</feature>
<dbReference type="PANTHER" id="PTHR35342:SF5">
    <property type="entry name" value="TRICARBOXYLIC TRANSPORT PROTEIN"/>
    <property type="match status" value="1"/>
</dbReference>
<dbReference type="AlphaFoldDB" id="A0A382IL43"/>
<feature type="transmembrane region" description="Helical" evidence="1">
    <location>
        <begin position="186"/>
        <end position="206"/>
    </location>
</feature>
<feature type="transmembrane region" description="Helical" evidence="1">
    <location>
        <begin position="313"/>
        <end position="340"/>
    </location>
</feature>
<feature type="domain" description="DUF112" evidence="2">
    <location>
        <begin position="1"/>
        <end position="160"/>
    </location>
</feature>
<feature type="transmembrane region" description="Helical" evidence="1">
    <location>
        <begin position="80"/>
        <end position="98"/>
    </location>
</feature>
<evidence type="ECO:0000259" key="2">
    <source>
        <dbReference type="Pfam" id="PF01970"/>
    </source>
</evidence>
<gene>
    <name evidence="3" type="ORF">METZ01_LOCUS252863</name>
</gene>
<feature type="transmembrane region" description="Helical" evidence="1">
    <location>
        <begin position="105"/>
        <end position="126"/>
    </location>
</feature>
<dbReference type="PANTHER" id="PTHR35342">
    <property type="entry name" value="TRICARBOXYLIC TRANSPORT PROTEIN"/>
    <property type="match status" value="1"/>
</dbReference>
<sequence>YGHAVQSARDSSKFGSGDIRGVIAPEAANNAHKAGALIPTVAFGIPGSIGTAILLSALVIKGLRPGPDMLTVNLPITFSMVWAIAVANVVAAGLLMLFSRQIQKMAFVPGHLIVPGVMVVLLMGTWVATSSIGDWWTCLAMGALGYLMKQGGWPRPPLILALVLGGLMENILQLSTQIYGGYDWLFNRPIVIVIEVLVALTIFFAARGALRPKSGKRPQGGEGAAQNPLVSLPLAIGMVFIFVFAYLVSMDFQEAATAQFPRAVLMAAIPLAALVVLKDARACSRTIKSSAGFSPALIAALSGAEIYRSLQFAAYLLGIVGITYLAGQLVALPLFVIVYLRTWGQYRWSVALAYAAMTFLMVWGFYGQLMNLLLHPSLLFF</sequence>
<dbReference type="Pfam" id="PF01970">
    <property type="entry name" value="TctA"/>
    <property type="match status" value="1"/>
</dbReference>
<feature type="transmembrane region" description="Helical" evidence="1">
    <location>
        <begin position="289"/>
        <end position="307"/>
    </location>
</feature>
<dbReference type="EMBL" id="UINC01067890">
    <property type="protein sequence ID" value="SVC00009.1"/>
    <property type="molecule type" value="Genomic_DNA"/>
</dbReference>
<organism evidence="3">
    <name type="scientific">marine metagenome</name>
    <dbReference type="NCBI Taxonomy" id="408172"/>
    <lineage>
        <taxon>unclassified sequences</taxon>
        <taxon>metagenomes</taxon>
        <taxon>ecological metagenomes</taxon>
    </lineage>
</organism>
<feature type="transmembrane region" description="Helical" evidence="1">
    <location>
        <begin position="36"/>
        <end position="60"/>
    </location>
</feature>
<reference evidence="3" key="1">
    <citation type="submission" date="2018-05" db="EMBL/GenBank/DDBJ databases">
        <authorList>
            <person name="Lanie J.A."/>
            <person name="Ng W.-L."/>
            <person name="Kazmierczak K.M."/>
            <person name="Andrzejewski T.M."/>
            <person name="Davidsen T.M."/>
            <person name="Wayne K.J."/>
            <person name="Tettelin H."/>
            <person name="Glass J.I."/>
            <person name="Rusch D."/>
            <person name="Podicherti R."/>
            <person name="Tsui H.-C.T."/>
            <person name="Winkler M.E."/>
        </authorList>
    </citation>
    <scope>NUCLEOTIDE SEQUENCE</scope>
</reference>
<evidence type="ECO:0000256" key="1">
    <source>
        <dbReference type="SAM" id="Phobius"/>
    </source>
</evidence>
<accession>A0A382IL43</accession>
<feature type="non-terminal residue" evidence="3">
    <location>
        <position position="1"/>
    </location>
</feature>
<proteinExistence type="predicted"/>
<feature type="transmembrane region" description="Helical" evidence="1">
    <location>
        <begin position="227"/>
        <end position="248"/>
    </location>
</feature>
<evidence type="ECO:0000313" key="3">
    <source>
        <dbReference type="EMBL" id="SVC00009.1"/>
    </source>
</evidence>